<dbReference type="AlphaFoldDB" id="K8X7M2"/>
<dbReference type="SUPFAM" id="SSF161098">
    <property type="entry name" value="MetI-like"/>
    <property type="match status" value="1"/>
</dbReference>
<dbReference type="Proteomes" id="UP000005951">
    <property type="component" value="Unassembled WGS sequence"/>
</dbReference>
<keyword evidence="5" id="KW-1003">Cell membrane</keyword>
<dbReference type="InterPro" id="IPR003593">
    <property type="entry name" value="AAA+_ATPase"/>
</dbReference>
<reference evidence="15 16" key="1">
    <citation type="journal article" date="2013" name="Genome Announc.">
        <title>Draft Genome Sequence of Rhodococcus opacus Strain M213 Shows a Diverse Catabolic Potential.</title>
        <authorList>
            <person name="Pathak A."/>
            <person name="Green S.J."/>
            <person name="Ogram A."/>
            <person name="Chauhan A."/>
        </authorList>
    </citation>
    <scope>NUCLEOTIDE SEQUENCE [LARGE SCALE GENOMIC DNA]</scope>
    <source>
        <strain evidence="15 16">M213</strain>
    </source>
</reference>
<dbReference type="GO" id="GO:0005524">
    <property type="term" value="F:ATP binding"/>
    <property type="evidence" value="ECO:0007669"/>
    <property type="project" value="UniProtKB-KW"/>
</dbReference>
<dbReference type="EMBL" id="AJYC02000191">
    <property type="protein sequence ID" value="EKT76811.1"/>
    <property type="molecule type" value="Genomic_DNA"/>
</dbReference>
<dbReference type="PROSITE" id="PS50893">
    <property type="entry name" value="ABC_TRANSPORTER_2"/>
    <property type="match status" value="1"/>
</dbReference>
<dbReference type="Pfam" id="PF00528">
    <property type="entry name" value="BPD_transp_1"/>
    <property type="match status" value="1"/>
</dbReference>
<evidence type="ECO:0000256" key="9">
    <source>
        <dbReference type="ARBA" id="ARBA00022989"/>
    </source>
</evidence>
<dbReference type="PANTHER" id="PTHR43297:SF2">
    <property type="entry name" value="DIPEPTIDE TRANSPORT ATP-BINDING PROTEIN DPPD"/>
    <property type="match status" value="1"/>
</dbReference>
<protein>
    <submittedName>
        <fullName evidence="15">ABC transporter</fullName>
    </submittedName>
</protein>
<evidence type="ECO:0000256" key="6">
    <source>
        <dbReference type="ARBA" id="ARBA00022692"/>
    </source>
</evidence>
<feature type="domain" description="ABC transporter" evidence="13">
    <location>
        <begin position="293"/>
        <end position="543"/>
    </location>
</feature>
<evidence type="ECO:0000256" key="4">
    <source>
        <dbReference type="ARBA" id="ARBA00022448"/>
    </source>
</evidence>
<dbReference type="PANTHER" id="PTHR43297">
    <property type="entry name" value="OLIGOPEPTIDE TRANSPORT ATP-BINDING PROTEIN APPD"/>
    <property type="match status" value="1"/>
</dbReference>
<evidence type="ECO:0000313" key="16">
    <source>
        <dbReference type="Proteomes" id="UP000005951"/>
    </source>
</evidence>
<dbReference type="PROSITE" id="PS00211">
    <property type="entry name" value="ABC_TRANSPORTER_1"/>
    <property type="match status" value="1"/>
</dbReference>
<evidence type="ECO:0000256" key="10">
    <source>
        <dbReference type="ARBA" id="ARBA00023136"/>
    </source>
</evidence>
<proteinExistence type="inferred from homology"/>
<evidence type="ECO:0000256" key="5">
    <source>
        <dbReference type="ARBA" id="ARBA00022475"/>
    </source>
</evidence>
<dbReference type="CDD" id="cd06261">
    <property type="entry name" value="TM_PBP2"/>
    <property type="match status" value="1"/>
</dbReference>
<keyword evidence="10 11" id="KW-0472">Membrane</keyword>
<feature type="domain" description="ABC transmembrane type-1" evidence="14">
    <location>
        <begin position="60"/>
        <end position="248"/>
    </location>
</feature>
<evidence type="ECO:0000256" key="11">
    <source>
        <dbReference type="RuleBase" id="RU363032"/>
    </source>
</evidence>
<dbReference type="SUPFAM" id="SSF52540">
    <property type="entry name" value="P-loop containing nucleoside triphosphate hydrolases"/>
    <property type="match status" value="1"/>
</dbReference>
<evidence type="ECO:0000313" key="15">
    <source>
        <dbReference type="EMBL" id="EKT76811.1"/>
    </source>
</evidence>
<comment type="caution">
    <text evidence="15">The sequence shown here is derived from an EMBL/GenBank/DDBJ whole genome shotgun (WGS) entry which is preliminary data.</text>
</comment>
<name>K8X7M2_RHOOP</name>
<dbReference type="Gene3D" id="3.40.50.300">
    <property type="entry name" value="P-loop containing nucleotide triphosphate hydrolases"/>
    <property type="match status" value="1"/>
</dbReference>
<organism evidence="15 16">
    <name type="scientific">Rhodococcus opacus M213</name>
    <dbReference type="NCBI Taxonomy" id="1129896"/>
    <lineage>
        <taxon>Bacteria</taxon>
        <taxon>Bacillati</taxon>
        <taxon>Actinomycetota</taxon>
        <taxon>Actinomycetes</taxon>
        <taxon>Mycobacteriales</taxon>
        <taxon>Nocardiaceae</taxon>
        <taxon>Rhodococcus</taxon>
    </lineage>
</organism>
<comment type="subcellular location">
    <subcellularLocation>
        <location evidence="11">Cell membrane</location>
        <topology evidence="11">Multi-pass membrane protein</topology>
    </subcellularLocation>
    <subcellularLocation>
        <location evidence="2">Cell membrane</location>
        <topology evidence="2">Peripheral membrane protein</topology>
    </subcellularLocation>
    <subcellularLocation>
        <location evidence="1">Membrane</location>
        <topology evidence="1">Multi-pass membrane protein</topology>
    </subcellularLocation>
</comment>
<keyword evidence="6 11" id="KW-0812">Transmembrane</keyword>
<dbReference type="InterPro" id="IPR000515">
    <property type="entry name" value="MetI-like"/>
</dbReference>
<dbReference type="Gene3D" id="1.10.3720.10">
    <property type="entry name" value="MetI-like"/>
    <property type="match status" value="1"/>
</dbReference>
<accession>K8X7M2</accession>
<keyword evidence="8" id="KW-0067">ATP-binding</keyword>
<dbReference type="InterPro" id="IPR003439">
    <property type="entry name" value="ABC_transporter-like_ATP-bd"/>
</dbReference>
<sequence>MTCLIVLGVIVAAAVLAPVLTSHDPVYSSLADTLAPIGADHPLGGDGVGRDVLARLLYGARTSLLGALLTVLVALALGVPTGLVAGYYGGRIDTVLSWIANLIMAVPAIIVMLVVMAILSSNIYVAMAVLGVIVYPGVYRLIRASTTSVRRELYVDAARVAGLGDGRIVGRHVLPVVQAPTVLQCVQMVEIAIGIQAGLVFLGLGSASQPSWGGMLNDAFANIYAAPTLLVWPALAIGMTIGSLSLLSNSVRDLLGSGGKRKRRRRSRLPVVAANAEGRTTPAPSPDGTEPLLVVKNLRVTYPRDGVEVAVVDGVDLRVERGQILGLVGESGSGKSQTAFSILGLIPDAAKVCADRLVFDGTSLTGLNPAQMNKLRGGRIAYVPQEPMSNLDPSFTIGDQLIEPIRKHLGLGRKDAKERALSLLERVGITDTERVYKAYPHEISGGMAQRVLIAGAVSCDPDLLIADEPTTALDVTVQADVLDLLRSLQRERGMGVILVTHNFGVVADLCDQVAVMRSGTIVECAAAEDLFRAPQHEYTRTLLGSTLENIAPRSALSPIADTGDMERSMR</sequence>
<evidence type="ECO:0000256" key="1">
    <source>
        <dbReference type="ARBA" id="ARBA00004141"/>
    </source>
</evidence>
<feature type="compositionally biased region" description="Basic residues" evidence="12">
    <location>
        <begin position="259"/>
        <end position="268"/>
    </location>
</feature>
<feature type="transmembrane region" description="Helical" evidence="11">
    <location>
        <begin position="229"/>
        <end position="255"/>
    </location>
</feature>
<evidence type="ECO:0000256" key="3">
    <source>
        <dbReference type="ARBA" id="ARBA00005417"/>
    </source>
</evidence>
<keyword evidence="9 11" id="KW-1133">Transmembrane helix</keyword>
<feature type="transmembrane region" description="Helical" evidence="11">
    <location>
        <begin position="95"/>
        <end position="117"/>
    </location>
</feature>
<dbReference type="FunFam" id="3.40.50.300:FF:000016">
    <property type="entry name" value="Oligopeptide ABC transporter ATP-binding component"/>
    <property type="match status" value="1"/>
</dbReference>
<dbReference type="GO" id="GO:0005886">
    <property type="term" value="C:plasma membrane"/>
    <property type="evidence" value="ECO:0007669"/>
    <property type="project" value="UniProtKB-SubCell"/>
</dbReference>
<dbReference type="CDD" id="cd03257">
    <property type="entry name" value="ABC_NikE_OppD_transporters"/>
    <property type="match status" value="1"/>
</dbReference>
<dbReference type="GO" id="GO:0016887">
    <property type="term" value="F:ATP hydrolysis activity"/>
    <property type="evidence" value="ECO:0007669"/>
    <property type="project" value="InterPro"/>
</dbReference>
<dbReference type="InterPro" id="IPR050388">
    <property type="entry name" value="ABC_Ni/Peptide_Import"/>
</dbReference>
<evidence type="ECO:0000256" key="2">
    <source>
        <dbReference type="ARBA" id="ARBA00004202"/>
    </source>
</evidence>
<dbReference type="InterPro" id="IPR027417">
    <property type="entry name" value="P-loop_NTPase"/>
</dbReference>
<comment type="similarity">
    <text evidence="11">Belongs to the binding-protein-dependent transport system permease family.</text>
</comment>
<keyword evidence="4 11" id="KW-0813">Transport</keyword>
<evidence type="ECO:0000259" key="14">
    <source>
        <dbReference type="PROSITE" id="PS50928"/>
    </source>
</evidence>
<evidence type="ECO:0000256" key="7">
    <source>
        <dbReference type="ARBA" id="ARBA00022741"/>
    </source>
</evidence>
<feature type="transmembrane region" description="Helical" evidence="11">
    <location>
        <begin position="123"/>
        <end position="142"/>
    </location>
</feature>
<evidence type="ECO:0000256" key="12">
    <source>
        <dbReference type="SAM" id="MobiDB-lite"/>
    </source>
</evidence>
<evidence type="ECO:0000259" key="13">
    <source>
        <dbReference type="PROSITE" id="PS50893"/>
    </source>
</evidence>
<keyword evidence="7" id="KW-0547">Nucleotide-binding</keyword>
<dbReference type="InterPro" id="IPR017871">
    <property type="entry name" value="ABC_transporter-like_CS"/>
</dbReference>
<dbReference type="PROSITE" id="PS50928">
    <property type="entry name" value="ABC_TM1"/>
    <property type="match status" value="1"/>
</dbReference>
<comment type="similarity">
    <text evidence="3">Belongs to the ABC transporter superfamily.</text>
</comment>
<feature type="transmembrane region" description="Helical" evidence="11">
    <location>
        <begin position="64"/>
        <end position="88"/>
    </location>
</feature>
<dbReference type="GO" id="GO:0055085">
    <property type="term" value="P:transmembrane transport"/>
    <property type="evidence" value="ECO:0007669"/>
    <property type="project" value="InterPro"/>
</dbReference>
<dbReference type="Pfam" id="PF00005">
    <property type="entry name" value="ABC_tran"/>
    <property type="match status" value="1"/>
</dbReference>
<dbReference type="SMART" id="SM00382">
    <property type="entry name" value="AAA"/>
    <property type="match status" value="1"/>
</dbReference>
<dbReference type="InterPro" id="IPR035906">
    <property type="entry name" value="MetI-like_sf"/>
</dbReference>
<feature type="region of interest" description="Disordered" evidence="12">
    <location>
        <begin position="255"/>
        <end position="290"/>
    </location>
</feature>
<gene>
    <name evidence="15" type="ORF">WSS_A40735</name>
</gene>
<evidence type="ECO:0000256" key="8">
    <source>
        <dbReference type="ARBA" id="ARBA00022840"/>
    </source>
</evidence>